<sequence length="230" mass="25844">MIPMSPLATSTTVTDRDPKGLHFMQKCAAVYNKAGLDEDQAQQLNEDPEFAKELAMLIDKRSQPDNRFELINSFEITVPADYVHATRLTSFGKAHKKKFYYYNPELTDANFAKTPALVPGKKFLVKAFQIKGRVTSDDCLTQLKRVKATLIGAQGASLAYEQKKDELTVSQWSLSFDEKDNLPFVDGYHRVPSVYRVSGGGFGFDLDGFEYDWSDRYVLLAFCDLPAGEA</sequence>
<proteinExistence type="predicted"/>
<dbReference type="Proteomes" id="UP000179264">
    <property type="component" value="Unassembled WGS sequence"/>
</dbReference>
<organism evidence="1 2">
    <name type="scientific">Candidatus Zambryskibacteria bacterium RIFCSPHIGHO2_02_38_10.5</name>
    <dbReference type="NCBI Taxonomy" id="1802742"/>
    <lineage>
        <taxon>Bacteria</taxon>
        <taxon>Candidatus Zambryskiibacteriota</taxon>
    </lineage>
</organism>
<gene>
    <name evidence="1" type="ORF">A2W58_03215</name>
</gene>
<dbReference type="EMBL" id="MHVL01000038">
    <property type="protein sequence ID" value="OHA92758.1"/>
    <property type="molecule type" value="Genomic_DNA"/>
</dbReference>
<evidence type="ECO:0000313" key="2">
    <source>
        <dbReference type="Proteomes" id="UP000179264"/>
    </source>
</evidence>
<name>A0A1G2T6W3_9BACT</name>
<comment type="caution">
    <text evidence="1">The sequence shown here is derived from an EMBL/GenBank/DDBJ whole genome shotgun (WGS) entry which is preliminary data.</text>
</comment>
<evidence type="ECO:0000313" key="1">
    <source>
        <dbReference type="EMBL" id="OHA92758.1"/>
    </source>
</evidence>
<dbReference type="AlphaFoldDB" id="A0A1G2T6W3"/>
<protein>
    <submittedName>
        <fullName evidence="1">Uncharacterized protein</fullName>
    </submittedName>
</protein>
<reference evidence="1 2" key="1">
    <citation type="journal article" date="2016" name="Nat. Commun.">
        <title>Thousands of microbial genomes shed light on interconnected biogeochemical processes in an aquifer system.</title>
        <authorList>
            <person name="Anantharaman K."/>
            <person name="Brown C.T."/>
            <person name="Hug L.A."/>
            <person name="Sharon I."/>
            <person name="Castelle C.J."/>
            <person name="Probst A.J."/>
            <person name="Thomas B.C."/>
            <person name="Singh A."/>
            <person name="Wilkins M.J."/>
            <person name="Karaoz U."/>
            <person name="Brodie E.L."/>
            <person name="Williams K.H."/>
            <person name="Hubbard S.S."/>
            <person name="Banfield J.F."/>
        </authorList>
    </citation>
    <scope>NUCLEOTIDE SEQUENCE [LARGE SCALE GENOMIC DNA]</scope>
</reference>
<accession>A0A1G2T6W3</accession>